<dbReference type="InterPro" id="IPR032466">
    <property type="entry name" value="Metal_Hydrolase"/>
</dbReference>
<proteinExistence type="predicted"/>
<sequence length="353" mass="37567">MRVVALEEHFVRPDLVARIDPEVIAARGWPLAATDQPASMKRDDPLADVGASRLASMDRAGISVQVLSSATPGPELLPPDEAIDFSRAYNDGLAATVREHPDRYAGFATLPLRAPEAAADELERAVVELGFVGTMVNGTTDGKFLDAPEFDCVLARAAALDVPIYVHPNLPVPEVFAAHYADLPGTTGFTASMAGWGWHSETAVHVLRLVLSGALDRHRNLKIVVGHMGEGLPLMLERFDDKLTPEAGHLSRSVSRTILDQVWITTSGIFSVPAFLATLLTFGVERILFSVDYPYADNERATRFLDALPLSPADRLAVAAGNADALLGLTPADVGGGCTTDEVGRPTSVGAAT</sequence>
<dbReference type="InterPro" id="IPR032465">
    <property type="entry name" value="ACMSD"/>
</dbReference>
<feature type="domain" description="Amidohydrolase-related" evidence="2">
    <location>
        <begin position="43"/>
        <end position="329"/>
    </location>
</feature>
<dbReference type="Pfam" id="PF04909">
    <property type="entry name" value="Amidohydro_2"/>
    <property type="match status" value="1"/>
</dbReference>
<dbReference type="Proteomes" id="UP001499967">
    <property type="component" value="Unassembled WGS sequence"/>
</dbReference>
<evidence type="ECO:0000259" key="2">
    <source>
        <dbReference type="Pfam" id="PF04909"/>
    </source>
</evidence>
<dbReference type="InterPro" id="IPR006680">
    <property type="entry name" value="Amidohydro-rel"/>
</dbReference>
<evidence type="ECO:0000313" key="4">
    <source>
        <dbReference type="Proteomes" id="UP001499967"/>
    </source>
</evidence>
<dbReference type="SUPFAM" id="SSF51556">
    <property type="entry name" value="Metallo-dependent hydrolases"/>
    <property type="match status" value="1"/>
</dbReference>
<gene>
    <name evidence="3" type="ORF">GCM10009559_56150</name>
</gene>
<keyword evidence="4" id="KW-1185">Reference proteome</keyword>
<reference evidence="3 4" key="1">
    <citation type="journal article" date="2019" name="Int. J. Syst. Evol. Microbiol.">
        <title>The Global Catalogue of Microorganisms (GCM) 10K type strain sequencing project: providing services to taxonomists for standard genome sequencing and annotation.</title>
        <authorList>
            <consortium name="The Broad Institute Genomics Platform"/>
            <consortium name="The Broad Institute Genome Sequencing Center for Infectious Disease"/>
            <person name="Wu L."/>
            <person name="Ma J."/>
        </authorList>
    </citation>
    <scope>NUCLEOTIDE SEQUENCE [LARGE SCALE GENOMIC DNA]</scope>
    <source>
        <strain evidence="3 4">JCM 11117</strain>
    </source>
</reference>
<organism evidence="3 4">
    <name type="scientific">Pseudonocardia zijingensis</name>
    <dbReference type="NCBI Taxonomy" id="153376"/>
    <lineage>
        <taxon>Bacteria</taxon>
        <taxon>Bacillati</taxon>
        <taxon>Actinomycetota</taxon>
        <taxon>Actinomycetes</taxon>
        <taxon>Pseudonocardiales</taxon>
        <taxon>Pseudonocardiaceae</taxon>
        <taxon>Pseudonocardia</taxon>
    </lineage>
</organism>
<name>A0ABN1N7Y1_9PSEU</name>
<dbReference type="Gene3D" id="3.20.20.140">
    <property type="entry name" value="Metal-dependent hydrolases"/>
    <property type="match status" value="1"/>
</dbReference>
<accession>A0ABN1N7Y1</accession>
<evidence type="ECO:0000313" key="3">
    <source>
        <dbReference type="EMBL" id="GAA0896814.1"/>
    </source>
</evidence>
<dbReference type="PANTHER" id="PTHR21240:SF30">
    <property type="entry name" value="AMIDOHYDROLASE-RELATED DOMAIN-CONTAINING PROTEIN-RELATED"/>
    <property type="match status" value="1"/>
</dbReference>
<dbReference type="PANTHER" id="PTHR21240">
    <property type="entry name" value="2-AMINO-3-CARBOXYLMUCONATE-6-SEMIALDEHYDE DECARBOXYLASE"/>
    <property type="match status" value="1"/>
</dbReference>
<keyword evidence="1" id="KW-0456">Lyase</keyword>
<protein>
    <submittedName>
        <fullName evidence="3">Amidohydrolase family protein</fullName>
    </submittedName>
</protein>
<dbReference type="RefSeq" id="WP_343944620.1">
    <property type="nucleotide sequence ID" value="NZ_BAAAHP010000177.1"/>
</dbReference>
<comment type="caution">
    <text evidence="3">The sequence shown here is derived from an EMBL/GenBank/DDBJ whole genome shotgun (WGS) entry which is preliminary data.</text>
</comment>
<dbReference type="EMBL" id="BAAAHP010000177">
    <property type="protein sequence ID" value="GAA0896814.1"/>
    <property type="molecule type" value="Genomic_DNA"/>
</dbReference>
<evidence type="ECO:0000256" key="1">
    <source>
        <dbReference type="ARBA" id="ARBA00023239"/>
    </source>
</evidence>